<dbReference type="Proteomes" id="UP000814243">
    <property type="component" value="Unassembled WGS sequence"/>
</dbReference>
<dbReference type="AlphaFoldDB" id="A0A922M2Z7"/>
<keyword evidence="1" id="KW-0479">Metal-binding</keyword>
<organism evidence="3 4">
    <name type="scientific">Spodoptera exigua</name>
    <name type="common">Beet armyworm</name>
    <name type="synonym">Noctua fulgens</name>
    <dbReference type="NCBI Taxonomy" id="7107"/>
    <lineage>
        <taxon>Eukaryota</taxon>
        <taxon>Metazoa</taxon>
        <taxon>Ecdysozoa</taxon>
        <taxon>Arthropoda</taxon>
        <taxon>Hexapoda</taxon>
        <taxon>Insecta</taxon>
        <taxon>Pterygota</taxon>
        <taxon>Neoptera</taxon>
        <taxon>Endopterygota</taxon>
        <taxon>Lepidoptera</taxon>
        <taxon>Glossata</taxon>
        <taxon>Ditrysia</taxon>
        <taxon>Noctuoidea</taxon>
        <taxon>Noctuidae</taxon>
        <taxon>Amphipyrinae</taxon>
        <taxon>Spodoptera</taxon>
    </lineage>
</organism>
<name>A0A922M2Z7_SPOEX</name>
<comment type="caution">
    <text evidence="3">The sequence shown here is derived from an EMBL/GenBank/DDBJ whole genome shotgun (WGS) entry which is preliminary data.</text>
</comment>
<proteinExistence type="predicted"/>
<keyword evidence="1" id="KW-0863">Zinc-finger</keyword>
<feature type="domain" description="C2H2-type" evidence="2">
    <location>
        <begin position="135"/>
        <end position="163"/>
    </location>
</feature>
<evidence type="ECO:0000256" key="1">
    <source>
        <dbReference type="PROSITE-ProRule" id="PRU00042"/>
    </source>
</evidence>
<dbReference type="PROSITE" id="PS50157">
    <property type="entry name" value="ZINC_FINGER_C2H2_2"/>
    <property type="match status" value="1"/>
</dbReference>
<reference evidence="3" key="1">
    <citation type="journal article" date="2021" name="G3 (Bethesda)">
        <title>Genome and transcriptome analysis of the beet armyworm Spodoptera exigua reveals targets for pest control. .</title>
        <authorList>
            <person name="Simon S."/>
            <person name="Breeschoten T."/>
            <person name="Jansen H.J."/>
            <person name="Dirks R.P."/>
            <person name="Schranz M.E."/>
            <person name="Ros V.I.D."/>
        </authorList>
    </citation>
    <scope>NUCLEOTIDE SEQUENCE</scope>
    <source>
        <strain evidence="3">TB_SE_WUR_2020</strain>
    </source>
</reference>
<dbReference type="Pfam" id="PF07776">
    <property type="entry name" value="zf-AD"/>
    <property type="match status" value="1"/>
</dbReference>
<gene>
    <name evidence="3" type="ORF">HF086_008153</name>
</gene>
<evidence type="ECO:0000259" key="2">
    <source>
        <dbReference type="PROSITE" id="PS50157"/>
    </source>
</evidence>
<dbReference type="PROSITE" id="PS00028">
    <property type="entry name" value="ZINC_FINGER_C2H2_1"/>
    <property type="match status" value="1"/>
</dbReference>
<dbReference type="GO" id="GO:0005634">
    <property type="term" value="C:nucleus"/>
    <property type="evidence" value="ECO:0007669"/>
    <property type="project" value="InterPro"/>
</dbReference>
<evidence type="ECO:0000313" key="4">
    <source>
        <dbReference type="Proteomes" id="UP000814243"/>
    </source>
</evidence>
<dbReference type="GO" id="GO:0008270">
    <property type="term" value="F:zinc ion binding"/>
    <property type="evidence" value="ECO:0007669"/>
    <property type="project" value="UniProtKB-KW"/>
</dbReference>
<protein>
    <recommendedName>
        <fullName evidence="2">C2H2-type domain-containing protein</fullName>
    </recommendedName>
</protein>
<keyword evidence="1" id="KW-0862">Zinc</keyword>
<sequence length="172" mass="19909">MEDEEFVGCISCMNTNDLCDLFALYAENTETYAKMFETCFDIKIPNNLKYICSDCVDNLEKSTAFKLQTTKSLNMLQNVKDEEYLDESILEEAETSNNDGKKMEILKSTSDGEDDDMDVKLCNEQTPKYVPKERKKCHMCNRDFSQKQILNKHLWKAHGFEPIWGLRVSGDL</sequence>
<dbReference type="InterPro" id="IPR012934">
    <property type="entry name" value="Znf_AD"/>
</dbReference>
<evidence type="ECO:0000313" key="3">
    <source>
        <dbReference type="EMBL" id="KAH9629367.1"/>
    </source>
</evidence>
<dbReference type="InterPro" id="IPR013087">
    <property type="entry name" value="Znf_C2H2_type"/>
</dbReference>
<accession>A0A922M2Z7</accession>
<dbReference type="EMBL" id="JACEFF010000869">
    <property type="protein sequence ID" value="KAH9629367.1"/>
    <property type="molecule type" value="Genomic_DNA"/>
</dbReference>